<evidence type="ECO:0000256" key="1">
    <source>
        <dbReference type="SAM" id="SignalP"/>
    </source>
</evidence>
<feature type="chain" id="PRO_5040778757" evidence="1">
    <location>
        <begin position="20"/>
        <end position="102"/>
    </location>
</feature>
<gene>
    <name evidence="2" type="ORF">NF867_18075</name>
</gene>
<keyword evidence="1" id="KW-0732">Signal</keyword>
<proteinExistence type="predicted"/>
<feature type="signal peptide" evidence="1">
    <location>
        <begin position="1"/>
        <end position="19"/>
    </location>
</feature>
<name>A0A9X2JGU5_9SPHI</name>
<sequence>MKKLILLFVTCAFALGAYAQEVPTMAAKTSSHKHTASVVKFWCPKCDYSSTERGDCPTDHVALIKEGDYYCKDHNNEISAQPGKCPQCHKKLSKMTAKTAGS</sequence>
<reference evidence="2" key="1">
    <citation type="submission" date="2022-06" db="EMBL/GenBank/DDBJ databases">
        <title>Solitalea sp. MAHUQ-68 isolated from rhizospheric soil.</title>
        <authorList>
            <person name="Huq M.A."/>
        </authorList>
    </citation>
    <scope>NUCLEOTIDE SEQUENCE</scope>
    <source>
        <strain evidence="2">MAHUQ-68</strain>
    </source>
</reference>
<evidence type="ECO:0000313" key="3">
    <source>
        <dbReference type="Proteomes" id="UP001155182"/>
    </source>
</evidence>
<dbReference type="Proteomes" id="UP001155182">
    <property type="component" value="Unassembled WGS sequence"/>
</dbReference>
<accession>A0A9X2JGU5</accession>
<organism evidence="2 3">
    <name type="scientific">Solitalea agri</name>
    <dbReference type="NCBI Taxonomy" id="2953739"/>
    <lineage>
        <taxon>Bacteria</taxon>
        <taxon>Pseudomonadati</taxon>
        <taxon>Bacteroidota</taxon>
        <taxon>Sphingobacteriia</taxon>
        <taxon>Sphingobacteriales</taxon>
        <taxon>Sphingobacteriaceae</taxon>
        <taxon>Solitalea</taxon>
    </lineage>
</organism>
<comment type="caution">
    <text evidence="2">The sequence shown here is derived from an EMBL/GenBank/DDBJ whole genome shotgun (WGS) entry which is preliminary data.</text>
</comment>
<protein>
    <submittedName>
        <fullName evidence="2">Uncharacterized protein</fullName>
    </submittedName>
</protein>
<dbReference type="AlphaFoldDB" id="A0A9X2JGU5"/>
<keyword evidence="3" id="KW-1185">Reference proteome</keyword>
<dbReference type="EMBL" id="JAMWYS010000061">
    <property type="protein sequence ID" value="MCO4294776.1"/>
    <property type="molecule type" value="Genomic_DNA"/>
</dbReference>
<dbReference type="RefSeq" id="WP_252589807.1">
    <property type="nucleotide sequence ID" value="NZ_JAMWYS010000061.1"/>
</dbReference>
<evidence type="ECO:0000313" key="2">
    <source>
        <dbReference type="EMBL" id="MCO4294776.1"/>
    </source>
</evidence>